<dbReference type="Proteomes" id="UP000830639">
    <property type="component" value="Chromosome"/>
</dbReference>
<organism evidence="1 2">
    <name type="scientific">Gottfriedia acidiceleris</name>
    <dbReference type="NCBI Taxonomy" id="371036"/>
    <lineage>
        <taxon>Bacteria</taxon>
        <taxon>Bacillati</taxon>
        <taxon>Bacillota</taxon>
        <taxon>Bacilli</taxon>
        <taxon>Bacillales</taxon>
        <taxon>Bacillaceae</taxon>
        <taxon>Gottfriedia</taxon>
    </lineage>
</organism>
<name>A0ABY4JVM7_9BACI</name>
<accession>A0ABY4JVM7</accession>
<reference evidence="1 2" key="1">
    <citation type="submission" date="2022-04" db="EMBL/GenBank/DDBJ databases">
        <title>Mechanism of arsenic methylation and mitigation arsenic toxicity by Bacillus sp. LH14 from an Arsenic-Contaminated Paddy Soil.</title>
        <authorList>
            <person name="Wang D."/>
        </authorList>
    </citation>
    <scope>NUCLEOTIDE SEQUENCE [LARGE SCALE GENOMIC DNA]</scope>
    <source>
        <strain evidence="1 2">LH14</strain>
    </source>
</reference>
<protein>
    <submittedName>
        <fullName evidence="1">Uncharacterized protein</fullName>
    </submittedName>
</protein>
<sequence length="495" mass="58652">MEWLIDEYIQYVEGETEDSRNADRSVEGYLYQFELTLLHILKDKDKAIKPLYKIEKIEDYTTFTERDGKIYIEVAQIKNHTSKVSKSTYYKAILWMYYGFLKHKSLNKQNIEYKAVLYHSDEKTTTFKIEDVLTDAMNNKSGMKLDAYKKVVDLCKESDDMKNEFSKIDEFSKITRFSKSKNRVDLVSEIEEELFILYSHRKKEYENKKLLYAFAISKIIDHSLGVKAPVSFEIFDNYMCSEQPTVNEAFFIKRIEQKILELIDKQIEMLDVAKNPPIDSYGIPTITTKTHKDYKMIYKLIFSFISEKIQNPVYRKSFLNTVTTGNMQPFLSSTEKEYQIFLENGEYIRSFIACLAKIIYQYQKINAKKVKLIHLNKWFEINEFVWIFRHPSEKRDSGYLIGEFNQKGYEYMLINSVIQRLENVQTKPNVWYWKSPNQIIASDMKFYKHDTSKVDPKHSPGNEYFYIQCLGCLEVDMFESIDKVENIFNFGCVKG</sequence>
<evidence type="ECO:0000313" key="1">
    <source>
        <dbReference type="EMBL" id="UPM56375.1"/>
    </source>
</evidence>
<gene>
    <name evidence="1" type="ORF">MY490_11285</name>
</gene>
<dbReference type="EMBL" id="CP096034">
    <property type="protein sequence ID" value="UPM56375.1"/>
    <property type="molecule type" value="Genomic_DNA"/>
</dbReference>
<proteinExistence type="predicted"/>
<keyword evidence="2" id="KW-1185">Reference proteome</keyword>
<dbReference type="RefSeq" id="WP_248269279.1">
    <property type="nucleotide sequence ID" value="NZ_CP096034.1"/>
</dbReference>
<evidence type="ECO:0000313" key="2">
    <source>
        <dbReference type="Proteomes" id="UP000830639"/>
    </source>
</evidence>